<reference evidence="5 6" key="1">
    <citation type="submission" date="2018-09" db="EMBL/GenBank/DDBJ databases">
        <title>Streptomyces sp. nov. DS1-2, an endophytic actinomycete isolated from roots of Dendrobium scabrilingue.</title>
        <authorList>
            <person name="Kuncharoen N."/>
            <person name="Kudo T."/>
            <person name="Ohkuma M."/>
            <person name="Yuki M."/>
            <person name="Tanasupawat S."/>
        </authorList>
    </citation>
    <scope>NUCLEOTIDE SEQUENCE [LARGE SCALE GENOMIC DNA]</scope>
    <source>
        <strain evidence="3 6">AZ1-7</strain>
        <strain evidence="4 5">DS1-2</strain>
    </source>
</reference>
<comment type="caution">
    <text evidence="3">The sequence shown here is derived from an EMBL/GenBank/DDBJ whole genome shotgun (WGS) entry which is preliminary data.</text>
</comment>
<accession>A0A3A9VX94</accession>
<dbReference type="InterPro" id="IPR016166">
    <property type="entry name" value="FAD-bd_PCMH"/>
</dbReference>
<dbReference type="Gene3D" id="3.30.43.10">
    <property type="entry name" value="Uridine Diphospho-n-acetylenolpyruvylglucosamine Reductase, domain 2"/>
    <property type="match status" value="1"/>
</dbReference>
<dbReference type="SUPFAM" id="SSF56176">
    <property type="entry name" value="FAD-binding/transporter-associated domain-like"/>
    <property type="match status" value="1"/>
</dbReference>
<dbReference type="PIRSF" id="PIRSF000136">
    <property type="entry name" value="LGO_GLO"/>
    <property type="match status" value="1"/>
</dbReference>
<dbReference type="Gene3D" id="3.30.70.2530">
    <property type="match status" value="1"/>
</dbReference>
<dbReference type="InterPro" id="IPR016169">
    <property type="entry name" value="FAD-bd_PCMH_sub2"/>
</dbReference>
<dbReference type="Proteomes" id="UP000275024">
    <property type="component" value="Unassembled WGS sequence"/>
</dbReference>
<dbReference type="InterPro" id="IPR036318">
    <property type="entry name" value="FAD-bd_PCMH-like_sf"/>
</dbReference>
<dbReference type="Gene3D" id="3.30.70.2520">
    <property type="match status" value="1"/>
</dbReference>
<protein>
    <submittedName>
        <fullName evidence="3">FAD-binding protein</fullName>
    </submittedName>
</protein>
<evidence type="ECO:0000313" key="4">
    <source>
        <dbReference type="EMBL" id="RKN17494.1"/>
    </source>
</evidence>
<dbReference type="Proteomes" id="UP000268652">
    <property type="component" value="Unassembled WGS sequence"/>
</dbReference>
<evidence type="ECO:0000256" key="1">
    <source>
        <dbReference type="ARBA" id="ARBA00023002"/>
    </source>
</evidence>
<keyword evidence="5" id="KW-1185">Reference proteome</keyword>
<evidence type="ECO:0000313" key="5">
    <source>
        <dbReference type="Proteomes" id="UP000268652"/>
    </source>
</evidence>
<name>A0A3A9VX94_9ACTN</name>
<evidence type="ECO:0000313" key="3">
    <source>
        <dbReference type="EMBL" id="RKN05655.1"/>
    </source>
</evidence>
<dbReference type="AlphaFoldDB" id="A0A3A9VX94"/>
<keyword evidence="1" id="KW-0560">Oxidoreductase</keyword>
<dbReference type="Gene3D" id="1.10.45.10">
    <property type="entry name" value="Vanillyl-alcohol Oxidase, Chain A, domain 4"/>
    <property type="match status" value="1"/>
</dbReference>
<evidence type="ECO:0000313" key="6">
    <source>
        <dbReference type="Proteomes" id="UP000275024"/>
    </source>
</evidence>
<dbReference type="GO" id="GO:0016020">
    <property type="term" value="C:membrane"/>
    <property type="evidence" value="ECO:0007669"/>
    <property type="project" value="InterPro"/>
</dbReference>
<dbReference type="RefSeq" id="WP_120699208.1">
    <property type="nucleotide sequence ID" value="NZ_RBDX01000025.1"/>
</dbReference>
<dbReference type="InterPro" id="IPR010031">
    <property type="entry name" value="FAD_lactone_oxidase-like"/>
</dbReference>
<dbReference type="GO" id="GO:0071949">
    <property type="term" value="F:FAD binding"/>
    <property type="evidence" value="ECO:0007669"/>
    <property type="project" value="InterPro"/>
</dbReference>
<sequence>MLTSGASAHNWAGNITFRAERLHQPASLDELRRVVAGAERVRTLGSGHSFNRIADTEGDLVRVDGLPRRVEIAPDGARVTVSAGLRYAEVASALHAAGRALANMASLPHISVAGSVATGTHGSGNARKPLSSAVSAVELVSPEGDLLTLTRDADPDRFPGAVVNLGALGVVTALTLDIEPSYEVAQWLYTGVPLDALSARFDEISGAAYSVSTFTDWHSGLGTVWLKRRVDQEGPGHPGDDWLGGTPVGEPWHPIPGMPAHHCTEQLGVPGPWHARLPHFRMEFTPSRGEELQSELLLPRAAAPAAFAALRELGAAFAPVLQTSEVRTVAGDDQWLSPAYGRDSVALHFTWTPDAPAVRPVIAAIEERLLPLGARPHWGKVTTASPAAVVAAYERFGDFAELLKAHDPGGRFRNAFVDDLLAAR</sequence>
<dbReference type="GO" id="GO:0080049">
    <property type="term" value="F:L-gulono-1,4-lactone dehydrogenase activity"/>
    <property type="evidence" value="ECO:0007669"/>
    <property type="project" value="TreeGrafter"/>
</dbReference>
<organism evidence="3 6">
    <name type="scientific">Streptomyces radicis</name>
    <dbReference type="NCBI Taxonomy" id="1750517"/>
    <lineage>
        <taxon>Bacteria</taxon>
        <taxon>Bacillati</taxon>
        <taxon>Actinomycetota</taxon>
        <taxon>Actinomycetes</taxon>
        <taxon>Kitasatosporales</taxon>
        <taxon>Streptomycetaceae</taxon>
        <taxon>Streptomyces</taxon>
    </lineage>
</organism>
<dbReference type="PROSITE" id="PS51387">
    <property type="entry name" value="FAD_PCMH"/>
    <property type="match status" value="1"/>
</dbReference>
<dbReference type="GO" id="GO:0003885">
    <property type="term" value="F:D-arabinono-1,4-lactone oxidase activity"/>
    <property type="evidence" value="ECO:0007669"/>
    <property type="project" value="InterPro"/>
</dbReference>
<dbReference type="Gene3D" id="3.30.465.10">
    <property type="match status" value="1"/>
</dbReference>
<proteinExistence type="predicted"/>
<dbReference type="InterPro" id="IPR016171">
    <property type="entry name" value="Vanillyl_alc_oxidase_C-sub2"/>
</dbReference>
<dbReference type="Pfam" id="PF01565">
    <property type="entry name" value="FAD_binding_4"/>
    <property type="match status" value="1"/>
</dbReference>
<dbReference type="OrthoDB" id="9800184at2"/>
<dbReference type="Pfam" id="PF04030">
    <property type="entry name" value="ALO"/>
    <property type="match status" value="1"/>
</dbReference>
<dbReference type="InterPro" id="IPR016167">
    <property type="entry name" value="FAD-bd_PCMH_sub1"/>
</dbReference>
<dbReference type="EMBL" id="RBDY01000023">
    <property type="protein sequence ID" value="RKN17494.1"/>
    <property type="molecule type" value="Genomic_DNA"/>
</dbReference>
<dbReference type="PANTHER" id="PTHR43762:SF1">
    <property type="entry name" value="D-ARABINONO-1,4-LACTONE OXIDASE"/>
    <property type="match status" value="1"/>
</dbReference>
<gene>
    <name evidence="4" type="ORF">D7318_23640</name>
    <name evidence="3" type="ORF">D7319_24275</name>
</gene>
<evidence type="ECO:0000259" key="2">
    <source>
        <dbReference type="PROSITE" id="PS51387"/>
    </source>
</evidence>
<dbReference type="InterPro" id="IPR006094">
    <property type="entry name" value="Oxid_FAD_bind_N"/>
</dbReference>
<feature type="domain" description="FAD-binding PCMH-type" evidence="2">
    <location>
        <begin position="15"/>
        <end position="181"/>
    </location>
</feature>
<dbReference type="InterPro" id="IPR007173">
    <property type="entry name" value="ALO_C"/>
</dbReference>
<dbReference type="PANTHER" id="PTHR43762">
    <property type="entry name" value="L-GULONOLACTONE OXIDASE"/>
    <property type="match status" value="1"/>
</dbReference>
<dbReference type="EMBL" id="RBDX01000025">
    <property type="protein sequence ID" value="RKN05655.1"/>
    <property type="molecule type" value="Genomic_DNA"/>
</dbReference>